<comment type="caution">
    <text evidence="4">The sequence shown here is derived from an EMBL/GenBank/DDBJ whole genome shotgun (WGS) entry which is preliminary data.</text>
</comment>
<dbReference type="SUPFAM" id="SSF51905">
    <property type="entry name" value="FAD/NAD(P)-binding domain"/>
    <property type="match status" value="1"/>
</dbReference>
<protein>
    <submittedName>
        <fullName evidence="4">Monooxygenase, FAD/NAD(P)-binding domain protein</fullName>
    </submittedName>
</protein>
<dbReference type="EMBL" id="OGUS01000143">
    <property type="protein sequence ID" value="SPC24515.1"/>
    <property type="molecule type" value="Genomic_DNA"/>
</dbReference>
<proteinExistence type="predicted"/>
<geneLocation type="plasmid" evidence="6">
    <name>co2235_mp</name>
</geneLocation>
<dbReference type="AlphaFoldDB" id="A0A375FUG7"/>
<accession>A0A375FUG7</accession>
<dbReference type="Gene3D" id="3.50.50.60">
    <property type="entry name" value="FAD/NAD(P)-binding domain"/>
    <property type="match status" value="1"/>
</dbReference>
<evidence type="ECO:0000256" key="2">
    <source>
        <dbReference type="ARBA" id="ARBA00023027"/>
    </source>
</evidence>
<sequence length="390" mass="42907">MKPAMKVAIIGGGPSGLFLAILLKERMADVDIDVYEQNPEDATFGFGVVLADTGLSNLRSASPVVVDRLSRVMRFNDEHAIVCHEHPIVMKKPGAGGGAIPRISLLSVLQARAHELGVRVTYNQRIADFNALDADLVVGADGINSQLRTANEAGFGTQRRTLTNHFAWFGVEKPFPSPALVFRKYQGGCFVAHYYPYSDSMSTFVAECDHQTWIDFGMEDMSATDRQALFETVFAPELDGYGLVSNNSTWRQFPVIVNEKWHVGNQVLIGDALTSAHFSIGSGTRIAMEDAMALADAIVAHPHDVPVALAQFEAARKPEKAKLISASEASYNWYERIREWMDLPTPHEFVYRFMTRTGRVDEERLRKQFPELMAELAAGGVAGTASAGQP</sequence>
<gene>
    <name evidence="5" type="ORF">CO2235_MP80384</name>
    <name evidence="4" type="ORF">CO2235_U770106</name>
</gene>
<keyword evidence="1" id="KW-0560">Oxidoreductase</keyword>
<dbReference type="Gene3D" id="3.30.9.20">
    <property type="match status" value="1"/>
</dbReference>
<dbReference type="Proteomes" id="UP000256862">
    <property type="component" value="Plasmid CO2235_mp"/>
</dbReference>
<dbReference type="PANTHER" id="PTHR43476">
    <property type="entry name" value="3-(3-HYDROXY-PHENYL)PROPIONATE/3-HYDROXYCINNAMIC ACID HYDROXYLASE"/>
    <property type="match status" value="1"/>
</dbReference>
<organism evidence="4 6">
    <name type="scientific">Cupriavidus oxalaticus</name>
    <dbReference type="NCBI Taxonomy" id="96344"/>
    <lineage>
        <taxon>Bacteria</taxon>
        <taxon>Pseudomonadati</taxon>
        <taxon>Pseudomonadota</taxon>
        <taxon>Betaproteobacteria</taxon>
        <taxon>Burkholderiales</taxon>
        <taxon>Burkholderiaceae</taxon>
        <taxon>Cupriavidus</taxon>
    </lineage>
</organism>
<dbReference type="GO" id="GO:0004497">
    <property type="term" value="F:monooxygenase activity"/>
    <property type="evidence" value="ECO:0007669"/>
    <property type="project" value="UniProtKB-KW"/>
</dbReference>
<reference evidence="6" key="1">
    <citation type="submission" date="2018-01" db="EMBL/GenBank/DDBJ databases">
        <authorList>
            <person name="Gaut B.S."/>
            <person name="Morton B.R."/>
            <person name="Clegg M.T."/>
            <person name="Duvall M.R."/>
        </authorList>
    </citation>
    <scope>NUCLEOTIDE SEQUENCE [LARGE SCALE GENOMIC DNA]</scope>
</reference>
<dbReference type="GO" id="GO:0071949">
    <property type="term" value="F:FAD binding"/>
    <property type="evidence" value="ECO:0007669"/>
    <property type="project" value="InterPro"/>
</dbReference>
<reference evidence="4 6" key="2">
    <citation type="submission" date="2018-01" db="EMBL/GenBank/DDBJ databases">
        <authorList>
            <person name="Clerissi C."/>
        </authorList>
    </citation>
    <scope>NUCLEOTIDE SEQUENCE</scope>
    <source>
        <strain evidence="4">Cupriavidus oxalaticus LMG 2235</strain>
        <plasmid evidence="6">co2235_mp</plasmid>
    </source>
</reference>
<dbReference type="PRINTS" id="PR00420">
    <property type="entry name" value="RNGMNOXGNASE"/>
</dbReference>
<evidence type="ECO:0000313" key="4">
    <source>
        <dbReference type="EMBL" id="SPC07664.1"/>
    </source>
</evidence>
<evidence type="ECO:0000313" key="5">
    <source>
        <dbReference type="EMBL" id="SPC24515.1"/>
    </source>
</evidence>
<dbReference type="InterPro" id="IPR050631">
    <property type="entry name" value="PheA/TfdB_FAD_monoxygenase"/>
</dbReference>
<dbReference type="Pfam" id="PF13450">
    <property type="entry name" value="NAD_binding_8"/>
    <property type="match status" value="1"/>
</dbReference>
<dbReference type="EMBL" id="OGUS01000084">
    <property type="protein sequence ID" value="SPC07664.1"/>
    <property type="molecule type" value="Genomic_DNA"/>
</dbReference>
<evidence type="ECO:0000256" key="1">
    <source>
        <dbReference type="ARBA" id="ARBA00023002"/>
    </source>
</evidence>
<name>A0A375FUG7_9BURK</name>
<evidence type="ECO:0000313" key="6">
    <source>
        <dbReference type="Proteomes" id="UP000256862"/>
    </source>
</evidence>
<dbReference type="Pfam" id="PF01494">
    <property type="entry name" value="FAD_binding_3"/>
    <property type="match status" value="1"/>
</dbReference>
<keyword evidence="2" id="KW-0520">NAD</keyword>
<dbReference type="PANTHER" id="PTHR43476:SF4">
    <property type="entry name" value="BLR0106 PROTEIN"/>
    <property type="match status" value="1"/>
</dbReference>
<dbReference type="InterPro" id="IPR036188">
    <property type="entry name" value="FAD/NAD-bd_sf"/>
</dbReference>
<keyword evidence="4" id="KW-0503">Monooxygenase</keyword>
<dbReference type="InterPro" id="IPR002938">
    <property type="entry name" value="FAD-bd"/>
</dbReference>
<feature type="domain" description="FAD-binding" evidence="3">
    <location>
        <begin position="112"/>
        <end position="319"/>
    </location>
</feature>
<evidence type="ECO:0000259" key="3">
    <source>
        <dbReference type="Pfam" id="PF01494"/>
    </source>
</evidence>